<dbReference type="InterPro" id="IPR052155">
    <property type="entry name" value="Biofilm_reg_signaling"/>
</dbReference>
<organism evidence="5 6">
    <name type="scientific">Ideonella lacteola</name>
    <dbReference type="NCBI Taxonomy" id="2984193"/>
    <lineage>
        <taxon>Bacteria</taxon>
        <taxon>Pseudomonadati</taxon>
        <taxon>Pseudomonadota</taxon>
        <taxon>Betaproteobacteria</taxon>
        <taxon>Burkholderiales</taxon>
        <taxon>Sphaerotilaceae</taxon>
        <taxon>Ideonella</taxon>
    </lineage>
</organism>
<evidence type="ECO:0000313" key="5">
    <source>
        <dbReference type="EMBL" id="MEK8030030.1"/>
    </source>
</evidence>
<sequence length="692" mass="77030">MSDPALPADDFSADQFRLLADNVPALIACYDAETRRCQFANKQYARTFGLDERSIVGCTFAQVIGEEAAREIAPYVDHVLDKREAVNYERQVKGADGQPRWLEVNLLPHLGPDGRPQSAFVLINDITKHRLAERAVRESEERLGKFMHASVEGIVFHKDGLVTDANPPILALTGHSLPEMLGRHVLSFIAPQHVARVLAVMSAGQETAYELAILHKDGHEIPVEFIVRTMLRNGERIRMTIVRDMRDRHAAQARIHHLAHHDMLTGLPNRGAFMERLDQLMAAARESNGRLALLFVDLDHFKRVNDSLGHLVGDTLLKTVASRITDCLRASDLVARFGGDEFMVLLPTAQLQHEAEEVAHKLLRAIEAPMEMEGQSISVTPSIGMAFFPDHGEDSGTLIKHADTAMYVAKSRGRANFQLFESSMASVAYEALLLEIQLGHALERGEFELQYQPVVRADDGQCVALEALIRWHHPERGLLGPDDFVPVAEQRRLMQRIGRWTMRQALRQAKAWRAQWPDSAVMPVAVNLSSLEFHASDLVDSVAALLREEQVPGHWLELELTERVLMDDIEAVKSALRELKLLGVRIAIDDFGTGQSSLAHLRELTVDKIKIDRSFVTALPHDAGALAIVRAIVQLGHGLKRTVTAEGVETPAQRDALAAMHCDELQGYLISRPLPAEALDTWLSERTSTSAR</sequence>
<reference evidence="5 6" key="1">
    <citation type="submission" date="2024-04" db="EMBL/GenBank/DDBJ databases">
        <title>Novel species of the genus Ideonella isolated from streams.</title>
        <authorList>
            <person name="Lu H."/>
        </authorList>
    </citation>
    <scope>NUCLEOTIDE SEQUENCE [LARGE SCALE GENOMIC DNA]</scope>
    <source>
        <strain evidence="5 6">DXS29W</strain>
    </source>
</reference>
<dbReference type="InterPro" id="IPR013656">
    <property type="entry name" value="PAS_4"/>
</dbReference>
<evidence type="ECO:0000313" key="6">
    <source>
        <dbReference type="Proteomes" id="UP001371218"/>
    </source>
</evidence>
<dbReference type="InterPro" id="IPR035965">
    <property type="entry name" value="PAS-like_dom_sf"/>
</dbReference>
<dbReference type="Gene3D" id="3.20.20.450">
    <property type="entry name" value="EAL domain"/>
    <property type="match status" value="1"/>
</dbReference>
<dbReference type="SUPFAM" id="SSF55785">
    <property type="entry name" value="PYP-like sensor domain (PAS domain)"/>
    <property type="match status" value="2"/>
</dbReference>
<dbReference type="PROSITE" id="PS50112">
    <property type="entry name" value="PAS"/>
    <property type="match status" value="2"/>
</dbReference>
<name>A0ABU9BM70_9BURK</name>
<dbReference type="Gene3D" id="3.30.450.20">
    <property type="entry name" value="PAS domain"/>
    <property type="match status" value="2"/>
</dbReference>
<dbReference type="InterPro" id="IPR000160">
    <property type="entry name" value="GGDEF_dom"/>
</dbReference>
<protein>
    <submittedName>
        <fullName evidence="5">EAL domain-containing protein</fullName>
    </submittedName>
</protein>
<comment type="caution">
    <text evidence="5">The sequence shown here is derived from an EMBL/GenBank/DDBJ whole genome shotgun (WGS) entry which is preliminary data.</text>
</comment>
<dbReference type="SMART" id="SM00052">
    <property type="entry name" value="EAL"/>
    <property type="match status" value="1"/>
</dbReference>
<dbReference type="InterPro" id="IPR043128">
    <property type="entry name" value="Rev_trsase/Diguanyl_cyclase"/>
</dbReference>
<dbReference type="PANTHER" id="PTHR44757">
    <property type="entry name" value="DIGUANYLATE CYCLASE DGCP"/>
    <property type="match status" value="1"/>
</dbReference>
<dbReference type="Pfam" id="PF00563">
    <property type="entry name" value="EAL"/>
    <property type="match status" value="1"/>
</dbReference>
<dbReference type="NCBIfam" id="TIGR00229">
    <property type="entry name" value="sensory_box"/>
    <property type="match status" value="2"/>
</dbReference>
<dbReference type="Pfam" id="PF08448">
    <property type="entry name" value="PAS_4"/>
    <property type="match status" value="1"/>
</dbReference>
<keyword evidence="6" id="KW-1185">Reference proteome</keyword>
<dbReference type="InterPro" id="IPR035919">
    <property type="entry name" value="EAL_sf"/>
</dbReference>
<dbReference type="InterPro" id="IPR001633">
    <property type="entry name" value="EAL_dom"/>
</dbReference>
<dbReference type="RefSeq" id="WP_341424387.1">
    <property type="nucleotide sequence ID" value="NZ_JBBUTG010000002.1"/>
</dbReference>
<dbReference type="InterPro" id="IPR000700">
    <property type="entry name" value="PAS-assoc_C"/>
</dbReference>
<dbReference type="NCBIfam" id="TIGR00254">
    <property type="entry name" value="GGDEF"/>
    <property type="match status" value="1"/>
</dbReference>
<dbReference type="PROSITE" id="PS50887">
    <property type="entry name" value="GGDEF"/>
    <property type="match status" value="1"/>
</dbReference>
<evidence type="ECO:0000259" key="2">
    <source>
        <dbReference type="PROSITE" id="PS50113"/>
    </source>
</evidence>
<evidence type="ECO:0000259" key="4">
    <source>
        <dbReference type="PROSITE" id="PS50887"/>
    </source>
</evidence>
<dbReference type="Gene3D" id="3.30.70.270">
    <property type="match status" value="1"/>
</dbReference>
<feature type="domain" description="GGDEF" evidence="4">
    <location>
        <begin position="289"/>
        <end position="422"/>
    </location>
</feature>
<accession>A0ABU9BM70</accession>
<dbReference type="SUPFAM" id="SSF55073">
    <property type="entry name" value="Nucleotide cyclase"/>
    <property type="match status" value="1"/>
</dbReference>
<feature type="domain" description="EAL" evidence="3">
    <location>
        <begin position="431"/>
        <end position="687"/>
    </location>
</feature>
<dbReference type="CDD" id="cd00130">
    <property type="entry name" value="PAS"/>
    <property type="match status" value="2"/>
</dbReference>
<dbReference type="SMART" id="SM00091">
    <property type="entry name" value="PAS"/>
    <property type="match status" value="2"/>
</dbReference>
<gene>
    <name evidence="5" type="ORF">AACH06_04275</name>
</gene>
<dbReference type="InterPro" id="IPR001610">
    <property type="entry name" value="PAC"/>
</dbReference>
<dbReference type="InterPro" id="IPR029787">
    <property type="entry name" value="Nucleotide_cyclase"/>
</dbReference>
<dbReference type="CDD" id="cd01949">
    <property type="entry name" value="GGDEF"/>
    <property type="match status" value="1"/>
</dbReference>
<dbReference type="Pfam" id="PF13426">
    <property type="entry name" value="PAS_9"/>
    <property type="match status" value="1"/>
</dbReference>
<dbReference type="SUPFAM" id="SSF141868">
    <property type="entry name" value="EAL domain-like"/>
    <property type="match status" value="1"/>
</dbReference>
<dbReference type="Proteomes" id="UP001371218">
    <property type="component" value="Unassembled WGS sequence"/>
</dbReference>
<dbReference type="CDD" id="cd01948">
    <property type="entry name" value="EAL"/>
    <property type="match status" value="1"/>
</dbReference>
<feature type="domain" description="PAS" evidence="1">
    <location>
        <begin position="12"/>
        <end position="83"/>
    </location>
</feature>
<dbReference type="PANTHER" id="PTHR44757:SF2">
    <property type="entry name" value="BIOFILM ARCHITECTURE MAINTENANCE PROTEIN MBAA"/>
    <property type="match status" value="1"/>
</dbReference>
<feature type="domain" description="PAS" evidence="1">
    <location>
        <begin position="154"/>
        <end position="208"/>
    </location>
</feature>
<dbReference type="InterPro" id="IPR000014">
    <property type="entry name" value="PAS"/>
</dbReference>
<dbReference type="PROSITE" id="PS50113">
    <property type="entry name" value="PAC"/>
    <property type="match status" value="1"/>
</dbReference>
<evidence type="ECO:0000259" key="1">
    <source>
        <dbReference type="PROSITE" id="PS50112"/>
    </source>
</evidence>
<proteinExistence type="predicted"/>
<dbReference type="SMART" id="SM00086">
    <property type="entry name" value="PAC"/>
    <property type="match status" value="2"/>
</dbReference>
<feature type="domain" description="PAC" evidence="2">
    <location>
        <begin position="86"/>
        <end position="138"/>
    </location>
</feature>
<dbReference type="PROSITE" id="PS50883">
    <property type="entry name" value="EAL"/>
    <property type="match status" value="1"/>
</dbReference>
<dbReference type="EMBL" id="JBBUTG010000002">
    <property type="protein sequence ID" value="MEK8030030.1"/>
    <property type="molecule type" value="Genomic_DNA"/>
</dbReference>
<dbReference type="SMART" id="SM00267">
    <property type="entry name" value="GGDEF"/>
    <property type="match status" value="1"/>
</dbReference>
<dbReference type="Pfam" id="PF00990">
    <property type="entry name" value="GGDEF"/>
    <property type="match status" value="1"/>
</dbReference>
<evidence type="ECO:0000259" key="3">
    <source>
        <dbReference type="PROSITE" id="PS50883"/>
    </source>
</evidence>